<dbReference type="NCBIfam" id="TIGR00278">
    <property type="entry name" value="membrane protein insertion efficiency factor YidD"/>
    <property type="match status" value="1"/>
</dbReference>
<accession>A0ABQ0ABF8</accession>
<dbReference type="RefSeq" id="WP_233088089.1">
    <property type="nucleotide sequence ID" value="NZ_BAABWN010000009.1"/>
</dbReference>
<dbReference type="Pfam" id="PF01809">
    <property type="entry name" value="YidD"/>
    <property type="match status" value="1"/>
</dbReference>
<dbReference type="Proteomes" id="UP001465153">
    <property type="component" value="Unassembled WGS sequence"/>
</dbReference>
<dbReference type="PANTHER" id="PTHR33383">
    <property type="entry name" value="MEMBRANE PROTEIN INSERTION EFFICIENCY FACTOR-RELATED"/>
    <property type="match status" value="1"/>
</dbReference>
<evidence type="ECO:0000313" key="2">
    <source>
        <dbReference type="EMBL" id="GAA6168987.1"/>
    </source>
</evidence>
<name>A0ABQ0ABF8_9GAMM</name>
<dbReference type="SMART" id="SM01234">
    <property type="entry name" value="Haemolytic"/>
    <property type="match status" value="1"/>
</dbReference>
<comment type="caution">
    <text evidence="2">The sequence shown here is derived from an EMBL/GenBank/DDBJ whole genome shotgun (WGS) entry which is preliminary data.</text>
</comment>
<evidence type="ECO:0000313" key="3">
    <source>
        <dbReference type="Proteomes" id="UP001465153"/>
    </source>
</evidence>
<comment type="similarity">
    <text evidence="1">Belongs to the UPF0161 family.</text>
</comment>
<comment type="subcellular location">
    <subcellularLocation>
        <location evidence="1">Cell membrane</location>
        <topology evidence="1">Peripheral membrane protein</topology>
        <orientation evidence="1">Cytoplasmic side</orientation>
    </subcellularLocation>
</comment>
<gene>
    <name evidence="2" type="primary">yidD</name>
    <name evidence="2" type="ORF">NBRC116591_27980</name>
</gene>
<dbReference type="PANTHER" id="PTHR33383:SF1">
    <property type="entry name" value="MEMBRANE PROTEIN INSERTION EFFICIENCY FACTOR-RELATED"/>
    <property type="match status" value="1"/>
</dbReference>
<organism evidence="2 3">
    <name type="scientific">Sessilibacter corallicola</name>
    <dbReference type="NCBI Taxonomy" id="2904075"/>
    <lineage>
        <taxon>Bacteria</taxon>
        <taxon>Pseudomonadati</taxon>
        <taxon>Pseudomonadota</taxon>
        <taxon>Gammaproteobacteria</taxon>
        <taxon>Cellvibrionales</taxon>
        <taxon>Cellvibrionaceae</taxon>
        <taxon>Sessilibacter</taxon>
    </lineage>
</organism>
<dbReference type="InterPro" id="IPR002696">
    <property type="entry name" value="Membr_insert_effic_factor_YidD"/>
</dbReference>
<keyword evidence="1" id="KW-1003">Cell membrane</keyword>
<keyword evidence="3" id="KW-1185">Reference proteome</keyword>
<protein>
    <recommendedName>
        <fullName evidence="1">Putative membrane protein insertion efficiency factor</fullName>
    </recommendedName>
</protein>
<dbReference type="EMBL" id="BAABWN010000009">
    <property type="protein sequence ID" value="GAA6168987.1"/>
    <property type="molecule type" value="Genomic_DNA"/>
</dbReference>
<keyword evidence="1" id="KW-0472">Membrane</keyword>
<evidence type="ECO:0000256" key="1">
    <source>
        <dbReference type="HAMAP-Rule" id="MF_00386"/>
    </source>
</evidence>
<dbReference type="HAMAP" id="MF_00386">
    <property type="entry name" value="UPF0161_YidD"/>
    <property type="match status" value="1"/>
</dbReference>
<sequence length="74" mass="8661">MKQCLIFLIRMYRYFLSPWLGDNCRFEPTCSQYCIECLEKHGAIKGGWLGLKRLVKCNPFHKGGIDPVPDKYPH</sequence>
<proteinExistence type="inferred from homology"/>
<reference evidence="2 3" key="1">
    <citation type="submission" date="2024-04" db="EMBL/GenBank/DDBJ databases">
        <title>Draft genome sequence of Sessilibacter corallicola NBRC 116591.</title>
        <authorList>
            <person name="Miyakawa T."/>
            <person name="Kusuya Y."/>
            <person name="Miura T."/>
        </authorList>
    </citation>
    <scope>NUCLEOTIDE SEQUENCE [LARGE SCALE GENOMIC DNA]</scope>
    <source>
        <strain evidence="2 3">KU-00831-HH</strain>
    </source>
</reference>
<comment type="function">
    <text evidence="1">Could be involved in insertion of integral membrane proteins into the membrane.</text>
</comment>